<evidence type="ECO:0000313" key="2">
    <source>
        <dbReference type="Proteomes" id="UP000006729"/>
    </source>
</evidence>
<evidence type="ECO:0000313" key="1">
    <source>
        <dbReference type="EMBL" id="KAI9389577.1"/>
    </source>
</evidence>
<gene>
    <name evidence="1" type="ORF">POPTR_008G063301v4</name>
</gene>
<sequence>MTLGYKRLHCLSLLFTKSTMDLSGVMAKLPLSQRVATTAGSEVVFLVREKMIISDLGRAADT</sequence>
<protein>
    <submittedName>
        <fullName evidence="1">Uncharacterized protein</fullName>
    </submittedName>
</protein>
<proteinExistence type="predicted"/>
<dbReference type="EMBL" id="CM009297">
    <property type="protein sequence ID" value="KAI9389577.1"/>
    <property type="molecule type" value="Genomic_DNA"/>
</dbReference>
<accession>A0ACC0SK39</accession>
<name>A0ACC0SK39_POPTR</name>
<keyword evidence="2" id="KW-1185">Reference proteome</keyword>
<comment type="caution">
    <text evidence="1">The sequence shown here is derived from an EMBL/GenBank/DDBJ whole genome shotgun (WGS) entry which is preliminary data.</text>
</comment>
<organism evidence="1 2">
    <name type="scientific">Populus trichocarpa</name>
    <name type="common">Western balsam poplar</name>
    <name type="synonym">Populus balsamifera subsp. trichocarpa</name>
    <dbReference type="NCBI Taxonomy" id="3694"/>
    <lineage>
        <taxon>Eukaryota</taxon>
        <taxon>Viridiplantae</taxon>
        <taxon>Streptophyta</taxon>
        <taxon>Embryophyta</taxon>
        <taxon>Tracheophyta</taxon>
        <taxon>Spermatophyta</taxon>
        <taxon>Magnoliopsida</taxon>
        <taxon>eudicotyledons</taxon>
        <taxon>Gunneridae</taxon>
        <taxon>Pentapetalae</taxon>
        <taxon>rosids</taxon>
        <taxon>fabids</taxon>
        <taxon>Malpighiales</taxon>
        <taxon>Salicaceae</taxon>
        <taxon>Saliceae</taxon>
        <taxon>Populus</taxon>
    </lineage>
</organism>
<reference evidence="1 2" key="1">
    <citation type="journal article" date="2006" name="Science">
        <title>The genome of black cottonwood, Populus trichocarpa (Torr. &amp; Gray).</title>
        <authorList>
            <person name="Tuskan G.A."/>
            <person name="Difazio S."/>
            <person name="Jansson S."/>
            <person name="Bohlmann J."/>
            <person name="Grigoriev I."/>
            <person name="Hellsten U."/>
            <person name="Putnam N."/>
            <person name="Ralph S."/>
            <person name="Rombauts S."/>
            <person name="Salamov A."/>
            <person name="Schein J."/>
            <person name="Sterck L."/>
            <person name="Aerts A."/>
            <person name="Bhalerao R.R."/>
            <person name="Bhalerao R.P."/>
            <person name="Blaudez D."/>
            <person name="Boerjan W."/>
            <person name="Brun A."/>
            <person name="Brunner A."/>
            <person name="Busov V."/>
            <person name="Campbell M."/>
            <person name="Carlson J."/>
            <person name="Chalot M."/>
            <person name="Chapman J."/>
            <person name="Chen G.L."/>
            <person name="Cooper D."/>
            <person name="Coutinho P.M."/>
            <person name="Couturier J."/>
            <person name="Covert S."/>
            <person name="Cronk Q."/>
            <person name="Cunningham R."/>
            <person name="Davis J."/>
            <person name="Degroeve S."/>
            <person name="Dejardin A."/>
            <person name="Depamphilis C."/>
            <person name="Detter J."/>
            <person name="Dirks B."/>
            <person name="Dubchak I."/>
            <person name="Duplessis S."/>
            <person name="Ehlting J."/>
            <person name="Ellis B."/>
            <person name="Gendler K."/>
            <person name="Goodstein D."/>
            <person name="Gribskov M."/>
            <person name="Grimwood J."/>
            <person name="Groover A."/>
            <person name="Gunter L."/>
            <person name="Hamberger B."/>
            <person name="Heinze B."/>
            <person name="Helariutta Y."/>
            <person name="Henrissat B."/>
            <person name="Holligan D."/>
            <person name="Holt R."/>
            <person name="Huang W."/>
            <person name="Islam-Faridi N."/>
            <person name="Jones S."/>
            <person name="Jones-Rhoades M."/>
            <person name="Jorgensen R."/>
            <person name="Joshi C."/>
            <person name="Kangasjarvi J."/>
            <person name="Karlsson J."/>
            <person name="Kelleher C."/>
            <person name="Kirkpatrick R."/>
            <person name="Kirst M."/>
            <person name="Kohler A."/>
            <person name="Kalluri U."/>
            <person name="Larimer F."/>
            <person name="Leebens-Mack J."/>
            <person name="Leple J.C."/>
            <person name="Locascio P."/>
            <person name="Lou Y."/>
            <person name="Lucas S."/>
            <person name="Martin F."/>
            <person name="Montanini B."/>
            <person name="Napoli C."/>
            <person name="Nelson D.R."/>
            <person name="Nelson C."/>
            <person name="Nieminen K."/>
            <person name="Nilsson O."/>
            <person name="Pereda V."/>
            <person name="Peter G."/>
            <person name="Philippe R."/>
            <person name="Pilate G."/>
            <person name="Poliakov A."/>
            <person name="Razumovskaya J."/>
            <person name="Richardson P."/>
            <person name="Rinaldi C."/>
            <person name="Ritland K."/>
            <person name="Rouze P."/>
            <person name="Ryaboy D."/>
            <person name="Schmutz J."/>
            <person name="Schrader J."/>
            <person name="Segerman B."/>
            <person name="Shin H."/>
            <person name="Siddiqui A."/>
            <person name="Sterky F."/>
            <person name="Terry A."/>
            <person name="Tsai C.J."/>
            <person name="Uberbacher E."/>
            <person name="Unneberg P."/>
            <person name="Vahala J."/>
            <person name="Wall K."/>
            <person name="Wessler S."/>
            <person name="Yang G."/>
            <person name="Yin T."/>
            <person name="Douglas C."/>
            <person name="Marra M."/>
            <person name="Sandberg G."/>
            <person name="Van de Peer Y."/>
            <person name="Rokhsar D."/>
        </authorList>
    </citation>
    <scope>NUCLEOTIDE SEQUENCE [LARGE SCALE GENOMIC DNA]</scope>
    <source>
        <strain evidence="2">cv. Nisqually</strain>
    </source>
</reference>
<dbReference type="Proteomes" id="UP000006729">
    <property type="component" value="Chromosome 8"/>
</dbReference>